<dbReference type="GeneID" id="9131175"/>
<accession>D5VQJ3</accession>
<evidence type="ECO:0000313" key="2">
    <source>
        <dbReference type="Proteomes" id="UP000002061"/>
    </source>
</evidence>
<protein>
    <submittedName>
        <fullName evidence="1">Uncharacterized protein</fullName>
    </submittedName>
</protein>
<reference evidence="1" key="1">
    <citation type="submission" date="2010-04" db="EMBL/GenBank/DDBJ databases">
        <title>Complete sequence of Methanocaldococcus infernus ME.</title>
        <authorList>
            <consortium name="US DOE Joint Genome Institute"/>
            <person name="Lucas S."/>
            <person name="Copeland A."/>
            <person name="Lapidus A."/>
            <person name="Cheng J.-F."/>
            <person name="Bruce D."/>
            <person name="Goodwin L."/>
            <person name="Pitluck S."/>
            <person name="Munk A.C."/>
            <person name="Detter J.C."/>
            <person name="Han C."/>
            <person name="Tapia R."/>
            <person name="Land M."/>
            <person name="Hauser L."/>
            <person name="Kyrpides N."/>
            <person name="Mikhailova N."/>
            <person name="Sieprawska-Lupa M."/>
            <person name="Whitman W.B."/>
            <person name="Woyke T."/>
        </authorList>
    </citation>
    <scope>NUCLEOTIDE SEQUENCE [LARGE SCALE GENOMIC DNA]</scope>
    <source>
        <strain evidence="1">ME</strain>
    </source>
</reference>
<dbReference type="RefSeq" id="WP_013099592.1">
    <property type="nucleotide sequence ID" value="NC_014122.1"/>
</dbReference>
<dbReference type="KEGG" id="mif:Metin_0175"/>
<dbReference type="Proteomes" id="UP000002061">
    <property type="component" value="Chromosome"/>
</dbReference>
<dbReference type="EMBL" id="CP002009">
    <property type="protein sequence ID" value="ADG12846.1"/>
    <property type="molecule type" value="Genomic_DNA"/>
</dbReference>
<dbReference type="HOGENOM" id="CLU_1048128_0_0_2"/>
<sequence length="273" mass="32631">MRSKELVKKILLDIYKHLDEYSKDVIRGDLADIKFKGFYLEGKEGEKVYIKSLDDVDNLKDFDVMEREYILKSVNLKNLNMGLVLITLSSRKSSNYKFRGDNYKVVYPTPRENVTVDFKERILKWMEKSDDELDKEIIDFDSRINKILEDILKKTKFRKNISVHLDVFIDPKILENFVERDKKNITIWVHPVFMFSDDEVLRGLLAYELSRVNSRIIENEYKSIIKYCKEYKLLTNKTLKILEKVREIANKKKDEESLEEIEKIYNDEIFDLK</sequence>
<evidence type="ECO:0000313" key="1">
    <source>
        <dbReference type="EMBL" id="ADG12846.1"/>
    </source>
</evidence>
<dbReference type="OrthoDB" id="61889at2157"/>
<proteinExistence type="predicted"/>
<name>D5VQJ3_METIM</name>
<dbReference type="STRING" id="573063.Metin_0175"/>
<dbReference type="AlphaFoldDB" id="D5VQJ3"/>
<dbReference type="eggNOG" id="arCOG05083">
    <property type="taxonomic scope" value="Archaea"/>
</dbReference>
<gene>
    <name evidence="1" type="ordered locus">Metin_0175</name>
</gene>
<organism evidence="1 2">
    <name type="scientific">Methanocaldococcus infernus (strain DSM 11812 / JCM 15783 / ME)</name>
    <dbReference type="NCBI Taxonomy" id="573063"/>
    <lineage>
        <taxon>Archaea</taxon>
        <taxon>Methanobacteriati</taxon>
        <taxon>Methanobacteriota</taxon>
        <taxon>Methanomada group</taxon>
        <taxon>Methanococci</taxon>
        <taxon>Methanococcales</taxon>
        <taxon>Methanocaldococcaceae</taxon>
        <taxon>Methanocaldococcus</taxon>
    </lineage>
</organism>
<keyword evidence="2" id="KW-1185">Reference proteome</keyword>